<dbReference type="RefSeq" id="WP_096365258.1">
    <property type="nucleotide sequence ID" value="NZ_AP018052.1"/>
</dbReference>
<feature type="signal peptide" evidence="2">
    <location>
        <begin position="1"/>
        <end position="29"/>
    </location>
</feature>
<feature type="compositionally biased region" description="Basic and acidic residues" evidence="1">
    <location>
        <begin position="52"/>
        <end position="99"/>
    </location>
</feature>
<gene>
    <name evidence="3" type="ORF">FOKN1_0963</name>
</gene>
<evidence type="ECO:0000256" key="1">
    <source>
        <dbReference type="SAM" id="MobiDB-lite"/>
    </source>
</evidence>
<feature type="region of interest" description="Disordered" evidence="1">
    <location>
        <begin position="52"/>
        <end position="106"/>
    </location>
</feature>
<feature type="chain" id="PRO_5013346286" description="Low-complexity protein" evidence="2">
    <location>
        <begin position="30"/>
        <end position="106"/>
    </location>
</feature>
<dbReference type="EMBL" id="AP018052">
    <property type="protein sequence ID" value="BAZ93363.1"/>
    <property type="molecule type" value="Genomic_DNA"/>
</dbReference>
<dbReference type="Proteomes" id="UP000218765">
    <property type="component" value="Chromosome"/>
</dbReference>
<sequence>MSQHSNRKPLSLAIGTAFAASLAAGSVGAAENPFQQAELASGYMVADAHEGKCGEGKCGGKKDKDRENCDKDKKGKAEGKCGEGKCGGKKDKAEGKCGEGKCGGNQ</sequence>
<proteinExistence type="predicted"/>
<evidence type="ECO:0000313" key="4">
    <source>
        <dbReference type="Proteomes" id="UP000218765"/>
    </source>
</evidence>
<dbReference type="KEGG" id="ttc:FOKN1_0963"/>
<protein>
    <recommendedName>
        <fullName evidence="5">Low-complexity protein</fullName>
    </recommendedName>
</protein>
<accession>A0A1Z4VPD7</accession>
<evidence type="ECO:0000256" key="2">
    <source>
        <dbReference type="SAM" id="SignalP"/>
    </source>
</evidence>
<name>A0A1Z4VPD7_9GAMM</name>
<reference evidence="3 4" key="1">
    <citation type="submission" date="2017-05" db="EMBL/GenBank/DDBJ databases">
        <title>Thiocyanate degradation by Thiohalobacter thiocyanaticus FOKN1.</title>
        <authorList>
            <person name="Oshiki M."/>
            <person name="Fukushima T."/>
            <person name="Kawano S."/>
            <person name="Nakagawa J."/>
        </authorList>
    </citation>
    <scope>NUCLEOTIDE SEQUENCE [LARGE SCALE GENOMIC DNA]</scope>
    <source>
        <strain evidence="3 4">FOKN1</strain>
    </source>
</reference>
<keyword evidence="2" id="KW-0732">Signal</keyword>
<evidence type="ECO:0000313" key="3">
    <source>
        <dbReference type="EMBL" id="BAZ93363.1"/>
    </source>
</evidence>
<keyword evidence="4" id="KW-1185">Reference proteome</keyword>
<dbReference type="AlphaFoldDB" id="A0A1Z4VPD7"/>
<organism evidence="3 4">
    <name type="scientific">Thiohalobacter thiocyanaticus</name>
    <dbReference type="NCBI Taxonomy" id="585455"/>
    <lineage>
        <taxon>Bacteria</taxon>
        <taxon>Pseudomonadati</taxon>
        <taxon>Pseudomonadota</taxon>
        <taxon>Gammaproteobacteria</taxon>
        <taxon>Thiohalobacterales</taxon>
        <taxon>Thiohalobacteraceae</taxon>
        <taxon>Thiohalobacter</taxon>
    </lineage>
</organism>
<evidence type="ECO:0008006" key="5">
    <source>
        <dbReference type="Google" id="ProtNLM"/>
    </source>
</evidence>